<keyword evidence="4" id="KW-1185">Reference proteome</keyword>
<dbReference type="AlphaFoldDB" id="A0A0N1HC87"/>
<dbReference type="GeneID" id="28740242"/>
<evidence type="ECO:0000313" key="4">
    <source>
        <dbReference type="Proteomes" id="UP000038010"/>
    </source>
</evidence>
<accession>A0A0N1HC87</accession>
<dbReference type="RefSeq" id="XP_018001280.1">
    <property type="nucleotide sequence ID" value="XM_018148362.1"/>
</dbReference>
<organism evidence="3 4">
    <name type="scientific">Cyphellophora attinorum</name>
    <dbReference type="NCBI Taxonomy" id="1664694"/>
    <lineage>
        <taxon>Eukaryota</taxon>
        <taxon>Fungi</taxon>
        <taxon>Dikarya</taxon>
        <taxon>Ascomycota</taxon>
        <taxon>Pezizomycotina</taxon>
        <taxon>Eurotiomycetes</taxon>
        <taxon>Chaetothyriomycetidae</taxon>
        <taxon>Chaetothyriales</taxon>
        <taxon>Cyphellophoraceae</taxon>
        <taxon>Cyphellophora</taxon>
    </lineage>
</organism>
<dbReference type="VEuPathDB" id="FungiDB:AB675_7956"/>
<evidence type="ECO:0000313" key="3">
    <source>
        <dbReference type="EMBL" id="KPI41317.1"/>
    </source>
</evidence>
<dbReference type="Pfam" id="PF01361">
    <property type="entry name" value="Tautomerase"/>
    <property type="match status" value="1"/>
</dbReference>
<evidence type="ECO:0000256" key="1">
    <source>
        <dbReference type="ARBA" id="ARBA00023235"/>
    </source>
</evidence>
<dbReference type="OrthoDB" id="5395566at2759"/>
<sequence length="146" mass="16430">MPLMFLHYTEGAFTKSALDSVAQRLMYDSEELEKIPATPFNLSTNWIYTHEYPTSAMYHSGRTGGGRHFITLEINVITGGYSATTKTEFIKRATDAIAEFGKLPEGEPRRVYVVMREVAEANWGFDGKTINLEELRGSTDESIKPL</sequence>
<evidence type="ECO:0000259" key="2">
    <source>
        <dbReference type="Pfam" id="PF01361"/>
    </source>
</evidence>
<protein>
    <recommendedName>
        <fullName evidence="2">4-oxalocrotonate tautomerase-like domain-containing protein</fullName>
    </recommendedName>
</protein>
<proteinExistence type="predicted"/>
<dbReference type="InterPro" id="IPR004370">
    <property type="entry name" value="4-OT-like_dom"/>
</dbReference>
<name>A0A0N1HC87_9EURO</name>
<gene>
    <name evidence="3" type="ORF">AB675_7956</name>
</gene>
<reference evidence="3 4" key="1">
    <citation type="submission" date="2015-06" db="EMBL/GenBank/DDBJ databases">
        <title>Draft genome of the ant-associated black yeast Phialophora attae CBS 131958.</title>
        <authorList>
            <person name="Moreno L.F."/>
            <person name="Stielow B.J."/>
            <person name="de Hoog S."/>
            <person name="Vicente V.A."/>
            <person name="Weiss V.A."/>
            <person name="de Vries M."/>
            <person name="Cruz L.M."/>
            <person name="Souza E.M."/>
        </authorList>
    </citation>
    <scope>NUCLEOTIDE SEQUENCE [LARGE SCALE GENOMIC DNA]</scope>
    <source>
        <strain evidence="3 4">CBS 131958</strain>
    </source>
</reference>
<dbReference type="InterPro" id="IPR014347">
    <property type="entry name" value="Tautomerase/MIF_sf"/>
</dbReference>
<comment type="caution">
    <text evidence="3">The sequence shown here is derived from an EMBL/GenBank/DDBJ whole genome shotgun (WGS) entry which is preliminary data.</text>
</comment>
<dbReference type="EMBL" id="LFJN01000010">
    <property type="protein sequence ID" value="KPI41317.1"/>
    <property type="molecule type" value="Genomic_DNA"/>
</dbReference>
<dbReference type="Gene3D" id="3.30.429.10">
    <property type="entry name" value="Macrophage Migration Inhibitory Factor"/>
    <property type="match status" value="1"/>
</dbReference>
<dbReference type="GO" id="GO:0016853">
    <property type="term" value="F:isomerase activity"/>
    <property type="evidence" value="ECO:0007669"/>
    <property type="project" value="UniProtKB-KW"/>
</dbReference>
<dbReference type="Proteomes" id="UP000038010">
    <property type="component" value="Unassembled WGS sequence"/>
</dbReference>
<keyword evidence="1" id="KW-0413">Isomerase</keyword>
<dbReference type="SUPFAM" id="SSF55331">
    <property type="entry name" value="Tautomerase/MIF"/>
    <property type="match status" value="1"/>
</dbReference>
<feature type="domain" description="4-oxalocrotonate tautomerase-like" evidence="2">
    <location>
        <begin position="73"/>
        <end position="130"/>
    </location>
</feature>